<dbReference type="InterPro" id="IPR013783">
    <property type="entry name" value="Ig-like_fold"/>
</dbReference>
<dbReference type="InterPro" id="IPR007110">
    <property type="entry name" value="Ig-like_dom"/>
</dbReference>
<dbReference type="InterPro" id="IPR036179">
    <property type="entry name" value="Ig-like_dom_sf"/>
</dbReference>
<reference evidence="2 3" key="1">
    <citation type="submission" date="2020-06" db="EMBL/GenBank/DDBJ databases">
        <authorList>
            <person name="Li R."/>
            <person name="Bekaert M."/>
        </authorList>
    </citation>
    <scope>NUCLEOTIDE SEQUENCE [LARGE SCALE GENOMIC DNA]</scope>
    <source>
        <strain evidence="3">wild</strain>
    </source>
</reference>
<dbReference type="Proteomes" id="UP000507470">
    <property type="component" value="Unassembled WGS sequence"/>
</dbReference>
<sequence>MFHFQDSSKVFITGQNYSDNESIRTMECIADGNPSSNRYYKWEHSYNGEHIRNLTGYDNGTLMLPYIENRERRHEDSGFYRCLVGNKVSVNGKINESVQTAGIFIQTTGRPVFLRRNKKTHYGQYGDSINIQFYIYSIPEVRRISNIQPTLGKNHFNIKLDEKKRVADTFHNITVNVLAYVATFSTSVIDSDEYFTNYTIQAISKEDLNAGNDIFKTYIKYYNPTDANSNTGQEEGSVAFNNIYDMYENQQPTVPGAAAASEVYSNFRSDEVLMTDGLACGPLTSQKKPVHQQPVNEELSELSYIEIEVNHIPEGHKFYIHGQENKTEYSEIEFGVIGDPLPSSESELDDDDDNDTDIIDCMVVKD</sequence>
<dbReference type="Gene3D" id="2.60.40.10">
    <property type="entry name" value="Immunoglobulins"/>
    <property type="match status" value="1"/>
</dbReference>
<dbReference type="SUPFAM" id="SSF48726">
    <property type="entry name" value="Immunoglobulin"/>
    <property type="match status" value="1"/>
</dbReference>
<organism evidence="2 3">
    <name type="scientific">Mytilus coruscus</name>
    <name type="common">Sea mussel</name>
    <dbReference type="NCBI Taxonomy" id="42192"/>
    <lineage>
        <taxon>Eukaryota</taxon>
        <taxon>Metazoa</taxon>
        <taxon>Spiralia</taxon>
        <taxon>Lophotrochozoa</taxon>
        <taxon>Mollusca</taxon>
        <taxon>Bivalvia</taxon>
        <taxon>Autobranchia</taxon>
        <taxon>Pteriomorphia</taxon>
        <taxon>Mytilida</taxon>
        <taxon>Mytiloidea</taxon>
        <taxon>Mytilidae</taxon>
        <taxon>Mytilinae</taxon>
        <taxon>Mytilus</taxon>
    </lineage>
</organism>
<dbReference type="CDD" id="cd00096">
    <property type="entry name" value="Ig"/>
    <property type="match status" value="1"/>
</dbReference>
<gene>
    <name evidence="2" type="ORF">MCOR_49263</name>
</gene>
<dbReference type="EMBL" id="CACVKT020008674">
    <property type="protein sequence ID" value="CAC5416668.1"/>
    <property type="molecule type" value="Genomic_DNA"/>
</dbReference>
<evidence type="ECO:0000313" key="2">
    <source>
        <dbReference type="EMBL" id="CAC5416668.1"/>
    </source>
</evidence>
<dbReference type="OrthoDB" id="6162853at2759"/>
<accession>A0A6J8E917</accession>
<keyword evidence="3" id="KW-1185">Reference proteome</keyword>
<evidence type="ECO:0000259" key="1">
    <source>
        <dbReference type="PROSITE" id="PS50835"/>
    </source>
</evidence>
<dbReference type="PROSITE" id="PS50835">
    <property type="entry name" value="IG_LIKE"/>
    <property type="match status" value="1"/>
</dbReference>
<feature type="domain" description="Ig-like" evidence="1">
    <location>
        <begin position="19"/>
        <end position="99"/>
    </location>
</feature>
<proteinExistence type="predicted"/>
<evidence type="ECO:0000313" key="3">
    <source>
        <dbReference type="Proteomes" id="UP000507470"/>
    </source>
</evidence>
<name>A0A6J8E917_MYTCO</name>
<protein>
    <recommendedName>
        <fullName evidence="1">Ig-like domain-containing protein</fullName>
    </recommendedName>
</protein>
<dbReference type="AlphaFoldDB" id="A0A6J8E917"/>